<evidence type="ECO:0000313" key="3">
    <source>
        <dbReference type="Proteomes" id="UP000023152"/>
    </source>
</evidence>
<dbReference type="AlphaFoldDB" id="X6LF12"/>
<evidence type="ECO:0000313" key="2">
    <source>
        <dbReference type="EMBL" id="ETN99319.1"/>
    </source>
</evidence>
<protein>
    <submittedName>
        <fullName evidence="2">Uncharacterized protein</fullName>
    </submittedName>
</protein>
<keyword evidence="1" id="KW-1133">Transmembrane helix</keyword>
<reference evidence="2 3" key="1">
    <citation type="journal article" date="2013" name="Curr. Biol.">
        <title>The Genome of the Foraminiferan Reticulomyxa filosa.</title>
        <authorList>
            <person name="Glockner G."/>
            <person name="Hulsmann N."/>
            <person name="Schleicher M."/>
            <person name="Noegel A.A."/>
            <person name="Eichinger L."/>
            <person name="Gallinger C."/>
            <person name="Pawlowski J."/>
            <person name="Sierra R."/>
            <person name="Euteneuer U."/>
            <person name="Pillet L."/>
            <person name="Moustafa A."/>
            <person name="Platzer M."/>
            <person name="Groth M."/>
            <person name="Szafranski K."/>
            <person name="Schliwa M."/>
        </authorList>
    </citation>
    <scope>NUCLEOTIDE SEQUENCE [LARGE SCALE GENOMIC DNA]</scope>
</reference>
<dbReference type="Proteomes" id="UP000023152">
    <property type="component" value="Unassembled WGS sequence"/>
</dbReference>
<name>X6LF12_RETFI</name>
<sequence>FIFLYFLIKNIIKNKIIGGLTLIAILAILIYILSLGFALFYGANVAIQKWRQPLPTNIKINNYGIIDINWDGLDNYDKCYYYENCIKNNIKCGIEYYDGGRINNNIYCSYYKEPEKGFNFYYLLNLLFINFNLF</sequence>
<keyword evidence="1" id="KW-0472">Membrane</keyword>
<feature type="transmembrane region" description="Helical" evidence="1">
    <location>
        <begin position="16"/>
        <end position="41"/>
    </location>
</feature>
<gene>
    <name evidence="2" type="ORF">RFI_38162</name>
</gene>
<evidence type="ECO:0000256" key="1">
    <source>
        <dbReference type="SAM" id="Phobius"/>
    </source>
</evidence>
<feature type="non-terminal residue" evidence="2">
    <location>
        <position position="1"/>
    </location>
</feature>
<organism evidence="2 3">
    <name type="scientific">Reticulomyxa filosa</name>
    <dbReference type="NCBI Taxonomy" id="46433"/>
    <lineage>
        <taxon>Eukaryota</taxon>
        <taxon>Sar</taxon>
        <taxon>Rhizaria</taxon>
        <taxon>Retaria</taxon>
        <taxon>Foraminifera</taxon>
        <taxon>Monothalamids</taxon>
        <taxon>Reticulomyxidae</taxon>
        <taxon>Reticulomyxa</taxon>
    </lineage>
</organism>
<comment type="caution">
    <text evidence="2">The sequence shown here is derived from an EMBL/GenBank/DDBJ whole genome shotgun (WGS) entry which is preliminary data.</text>
</comment>
<keyword evidence="1" id="KW-0812">Transmembrane</keyword>
<dbReference type="EMBL" id="ASPP01044302">
    <property type="protein sequence ID" value="ETN99319.1"/>
    <property type="molecule type" value="Genomic_DNA"/>
</dbReference>
<keyword evidence="3" id="KW-1185">Reference proteome</keyword>
<accession>X6LF12</accession>
<proteinExistence type="predicted"/>